<sequence length="178" mass="20940">MVLDTPYIFKRFNDSMPDQNCILEIDYQKPANSNQYKTCTSEIYSQKSNKIEKLEVEVDCQKQVEAIKNESKSFEVKLKDRVGVKNNVAKLAEVVEMIKPRFENSIENEKKTLIKYQESIKKEKVEDKKDLKKSNHSILVENDGKKNKINNIYKLKVLLEEEALYHACIEWNKKVDEF</sequence>
<evidence type="ECO:0000313" key="1">
    <source>
        <dbReference type="EMBL" id="CAG8796211.1"/>
    </source>
</evidence>
<name>A0ABN7VSX7_GIGMA</name>
<organism evidence="1 2">
    <name type="scientific">Gigaspora margarita</name>
    <dbReference type="NCBI Taxonomy" id="4874"/>
    <lineage>
        <taxon>Eukaryota</taxon>
        <taxon>Fungi</taxon>
        <taxon>Fungi incertae sedis</taxon>
        <taxon>Mucoromycota</taxon>
        <taxon>Glomeromycotina</taxon>
        <taxon>Glomeromycetes</taxon>
        <taxon>Diversisporales</taxon>
        <taxon>Gigasporaceae</taxon>
        <taxon>Gigaspora</taxon>
    </lineage>
</organism>
<keyword evidence="2" id="KW-1185">Reference proteome</keyword>
<dbReference type="Proteomes" id="UP000789901">
    <property type="component" value="Unassembled WGS sequence"/>
</dbReference>
<gene>
    <name evidence="1" type="ORF">GMARGA_LOCUS22157</name>
</gene>
<accession>A0ABN7VSX7</accession>
<reference evidence="1 2" key="1">
    <citation type="submission" date="2021-06" db="EMBL/GenBank/DDBJ databases">
        <authorList>
            <person name="Kallberg Y."/>
            <person name="Tangrot J."/>
            <person name="Rosling A."/>
        </authorList>
    </citation>
    <scope>NUCLEOTIDE SEQUENCE [LARGE SCALE GENOMIC DNA]</scope>
    <source>
        <strain evidence="1 2">120-4 pot B 10/14</strain>
    </source>
</reference>
<proteinExistence type="predicted"/>
<protein>
    <submittedName>
        <fullName evidence="1">43786_t:CDS:1</fullName>
    </submittedName>
</protein>
<dbReference type="EMBL" id="CAJVQB010021116">
    <property type="protein sequence ID" value="CAG8796211.1"/>
    <property type="molecule type" value="Genomic_DNA"/>
</dbReference>
<comment type="caution">
    <text evidence="1">The sequence shown here is derived from an EMBL/GenBank/DDBJ whole genome shotgun (WGS) entry which is preliminary data.</text>
</comment>
<evidence type="ECO:0000313" key="2">
    <source>
        <dbReference type="Proteomes" id="UP000789901"/>
    </source>
</evidence>